<accession>A0A542ZBV4</accession>
<protein>
    <submittedName>
        <fullName evidence="2">CP family cyanate transporter-like MFS transporter</fullName>
    </submittedName>
</protein>
<keyword evidence="3" id="KW-1185">Reference proteome</keyword>
<feature type="transmembrane region" description="Helical" evidence="1">
    <location>
        <begin position="106"/>
        <end position="124"/>
    </location>
</feature>
<dbReference type="EMBL" id="VFOR01000002">
    <property type="protein sequence ID" value="TQL57759.1"/>
    <property type="molecule type" value="Genomic_DNA"/>
</dbReference>
<evidence type="ECO:0000256" key="1">
    <source>
        <dbReference type="SAM" id="Phobius"/>
    </source>
</evidence>
<dbReference type="Pfam" id="PF07690">
    <property type="entry name" value="MFS_1"/>
    <property type="match status" value="1"/>
</dbReference>
<dbReference type="OrthoDB" id="5317164at2"/>
<organism evidence="2 3">
    <name type="scientific">Propioniferax innocua</name>
    <dbReference type="NCBI Taxonomy" id="1753"/>
    <lineage>
        <taxon>Bacteria</taxon>
        <taxon>Bacillati</taxon>
        <taxon>Actinomycetota</taxon>
        <taxon>Actinomycetes</taxon>
        <taxon>Propionibacteriales</taxon>
        <taxon>Propionibacteriaceae</taxon>
        <taxon>Propioniferax</taxon>
    </lineage>
</organism>
<feature type="transmembrane region" description="Helical" evidence="1">
    <location>
        <begin position="249"/>
        <end position="270"/>
    </location>
</feature>
<feature type="transmembrane region" description="Helical" evidence="1">
    <location>
        <begin position="136"/>
        <end position="166"/>
    </location>
</feature>
<feature type="transmembrane region" description="Helical" evidence="1">
    <location>
        <begin position="370"/>
        <end position="389"/>
    </location>
</feature>
<dbReference type="RefSeq" id="WP_142093598.1">
    <property type="nucleotide sequence ID" value="NZ_BAAAMD010000003.1"/>
</dbReference>
<feature type="transmembrane region" description="Helical" evidence="1">
    <location>
        <begin position="215"/>
        <end position="237"/>
    </location>
</feature>
<feature type="transmembrane region" description="Helical" evidence="1">
    <location>
        <begin position="282"/>
        <end position="300"/>
    </location>
</feature>
<evidence type="ECO:0000313" key="2">
    <source>
        <dbReference type="EMBL" id="TQL57759.1"/>
    </source>
</evidence>
<keyword evidence="1" id="KW-0812">Transmembrane</keyword>
<dbReference type="PANTHER" id="PTHR23523:SF2">
    <property type="entry name" value="2-NITROIMIDAZOLE TRANSPORTER"/>
    <property type="match status" value="1"/>
</dbReference>
<dbReference type="InterPro" id="IPR036259">
    <property type="entry name" value="MFS_trans_sf"/>
</dbReference>
<keyword evidence="1" id="KW-1133">Transmembrane helix</keyword>
<dbReference type="Proteomes" id="UP000316196">
    <property type="component" value="Unassembled WGS sequence"/>
</dbReference>
<dbReference type="PANTHER" id="PTHR23523">
    <property type="match status" value="1"/>
</dbReference>
<keyword evidence="1" id="KW-0472">Membrane</keyword>
<reference evidence="2 3" key="1">
    <citation type="submission" date="2019-06" db="EMBL/GenBank/DDBJ databases">
        <title>Sequencing the genomes of 1000 actinobacteria strains.</title>
        <authorList>
            <person name="Klenk H.-P."/>
        </authorList>
    </citation>
    <scope>NUCLEOTIDE SEQUENCE [LARGE SCALE GENOMIC DNA]</scope>
    <source>
        <strain evidence="2 3">DSM 8251</strain>
    </source>
</reference>
<name>A0A542ZBV4_9ACTN</name>
<dbReference type="AlphaFoldDB" id="A0A542ZBV4"/>
<feature type="transmembrane region" description="Helical" evidence="1">
    <location>
        <begin position="306"/>
        <end position="324"/>
    </location>
</feature>
<dbReference type="GO" id="GO:0022857">
    <property type="term" value="F:transmembrane transporter activity"/>
    <property type="evidence" value="ECO:0007669"/>
    <property type="project" value="InterPro"/>
</dbReference>
<comment type="caution">
    <text evidence="2">The sequence shown here is derived from an EMBL/GenBank/DDBJ whole genome shotgun (WGS) entry which is preliminary data.</text>
</comment>
<dbReference type="SUPFAM" id="SSF103473">
    <property type="entry name" value="MFS general substrate transporter"/>
    <property type="match status" value="1"/>
</dbReference>
<dbReference type="InterPro" id="IPR052524">
    <property type="entry name" value="MFS_Cyanate_Porter"/>
</dbReference>
<sequence length="405" mass="43159">MPHIRRNATSHAALMVMAGLVLLALNLRPAATAVGPVLGEIRADLGLNATTAGVLTALPALCFAAFGAMAPIFSNRVGPHRTIGMALVAMVAGQSGRLLVDAPVPFLLLSVITLGGMAVANVLLPSLVRRHFPSRIGFITALYSTALNVGTMFAGLFTAPLAMWLGGWRQSMWIWVGMTVISCVPWLFLVSADRDHEPIARHAAWGFRHIVHTRLGWLMALFFGAQSTQAYTAFGWLSSIYVDAGASPSFGGLMLGILTGLSIPFGFLVPMYVSRSERPQRALWLFGVCGITSYTGLLFAPLTLPWLWAVLLSIGMSGFPYFLALLGRRANSSDGVAVLSAFSQSVGYLIAAIGPFLFGALRGLTGDFQVPIIVTMVLFLPLVGFGLAASRPRLIEDELIAGSND</sequence>
<feature type="transmembrane region" description="Helical" evidence="1">
    <location>
        <begin position="49"/>
        <end position="70"/>
    </location>
</feature>
<gene>
    <name evidence="2" type="ORF">FB460_1601</name>
</gene>
<feature type="transmembrane region" description="Helical" evidence="1">
    <location>
        <begin position="336"/>
        <end position="358"/>
    </location>
</feature>
<dbReference type="InterPro" id="IPR011701">
    <property type="entry name" value="MFS"/>
</dbReference>
<feature type="transmembrane region" description="Helical" evidence="1">
    <location>
        <begin position="82"/>
        <end position="100"/>
    </location>
</feature>
<dbReference type="Gene3D" id="1.20.1250.20">
    <property type="entry name" value="MFS general substrate transporter like domains"/>
    <property type="match status" value="1"/>
</dbReference>
<evidence type="ECO:0000313" key="3">
    <source>
        <dbReference type="Proteomes" id="UP000316196"/>
    </source>
</evidence>
<feature type="transmembrane region" description="Helical" evidence="1">
    <location>
        <begin position="172"/>
        <end position="192"/>
    </location>
</feature>
<proteinExistence type="predicted"/>